<dbReference type="InterPro" id="IPR052643">
    <property type="entry name" value="ERP44"/>
</dbReference>
<dbReference type="Proteomes" id="UP000079169">
    <property type="component" value="Unplaced"/>
</dbReference>
<dbReference type="RefSeq" id="XP_026686931.1">
    <property type="nucleotide sequence ID" value="XM_026831130.1"/>
</dbReference>
<feature type="domain" description="Thioredoxin" evidence="2">
    <location>
        <begin position="5"/>
        <end position="139"/>
    </location>
</feature>
<dbReference type="GO" id="GO:0005789">
    <property type="term" value="C:endoplasmic reticulum membrane"/>
    <property type="evidence" value="ECO:0007669"/>
    <property type="project" value="TreeGrafter"/>
</dbReference>
<dbReference type="GO" id="GO:0005793">
    <property type="term" value="C:endoplasmic reticulum-Golgi intermediate compartment"/>
    <property type="evidence" value="ECO:0007669"/>
    <property type="project" value="TreeGrafter"/>
</dbReference>
<dbReference type="Gene3D" id="3.40.30.10">
    <property type="entry name" value="Glutaredoxin"/>
    <property type="match status" value="3"/>
</dbReference>
<dbReference type="PANTHER" id="PTHR46295:SF1">
    <property type="entry name" value="ENDOPLASMIC RETICULUM RESIDENT PROTEIN 44"/>
    <property type="match status" value="1"/>
</dbReference>
<gene>
    <name evidence="4" type="primary">LOC103519742</name>
</gene>
<dbReference type="SUPFAM" id="SSF52833">
    <property type="entry name" value="Thioredoxin-like"/>
    <property type="match status" value="2"/>
</dbReference>
<dbReference type="Pfam" id="PF00085">
    <property type="entry name" value="Thioredoxin"/>
    <property type="match status" value="1"/>
</dbReference>
<sequence>MLPCRLAAFSVLILVLSDVVVGSVNNSQVIELDTDNVDYVRDNYDFVLILFYVKWCRFSVAMLPTFDEVLVTLINLLPEPRKFAITKINCDDYESVCEDYNIVKYPTVKIMRHGSIEKLEYRRERTVEALVKYVREELMDPTIEIPEEENLVNVEYMPHNGTITFPYLRDWANYKCVPFVREITFENAEELTEEGVPLFIFFYKPEEHTDLVKTFKKIVALHFVDDIVNQSLDFLVANANDFQSVLDYMNITGEDLPIILIDNFEAMFIYEEYGANNEKLLDVSGLKKFIQIFRQKSLAEFKKSVLGSEEKIFQDKDTNDEVISNGSLEKKSLDFLVANANDFQSVLDYMNITGEDLPIILIDNFEAMFIYEEYGANNEKLLDVSGLKKFIQIFRQKALAEFKKSVLGSEEKIFQDKDTNDEVISNGDNEVEDNPDNTEVPNVDDEEFGGFIFFKDELEDDEEMPEVLLLESEFKKMKPSYEKYSFQQHVKDEL</sequence>
<dbReference type="InterPro" id="IPR013766">
    <property type="entry name" value="Thioredoxin_domain"/>
</dbReference>
<keyword evidence="1" id="KW-0732">Signal</keyword>
<evidence type="ECO:0000256" key="1">
    <source>
        <dbReference type="SAM" id="SignalP"/>
    </source>
</evidence>
<accession>A0A3Q0JEP6</accession>
<dbReference type="KEGG" id="dci:103519742"/>
<dbReference type="STRING" id="121845.A0A3Q0JEP6"/>
<dbReference type="PANTHER" id="PTHR46295">
    <property type="entry name" value="ENDOPLASMIC RETICULUM RESIDENT PROTEIN 44"/>
    <property type="match status" value="1"/>
</dbReference>
<protein>
    <submittedName>
        <fullName evidence="4">Endoplasmic reticulum resident protein 44-like</fullName>
    </submittedName>
</protein>
<reference evidence="4" key="1">
    <citation type="submission" date="2025-08" db="UniProtKB">
        <authorList>
            <consortium name="RefSeq"/>
        </authorList>
    </citation>
    <scope>IDENTIFICATION</scope>
</reference>
<dbReference type="Pfam" id="PF13848">
    <property type="entry name" value="Thioredoxin_6"/>
    <property type="match status" value="1"/>
</dbReference>
<keyword evidence="3" id="KW-1185">Reference proteome</keyword>
<dbReference type="PaxDb" id="121845-A0A3Q0JEP6"/>
<name>A0A3Q0JEP6_DIACI</name>
<proteinExistence type="predicted"/>
<feature type="signal peptide" evidence="1">
    <location>
        <begin position="1"/>
        <end position="22"/>
    </location>
</feature>
<evidence type="ECO:0000259" key="2">
    <source>
        <dbReference type="PROSITE" id="PS51352"/>
    </source>
</evidence>
<dbReference type="PROSITE" id="PS51352">
    <property type="entry name" value="THIOREDOXIN_2"/>
    <property type="match status" value="1"/>
</dbReference>
<dbReference type="InterPro" id="IPR036249">
    <property type="entry name" value="Thioredoxin-like_sf"/>
</dbReference>
<evidence type="ECO:0000313" key="4">
    <source>
        <dbReference type="RefSeq" id="XP_026686931.1"/>
    </source>
</evidence>
<evidence type="ECO:0000313" key="3">
    <source>
        <dbReference type="Proteomes" id="UP000079169"/>
    </source>
</evidence>
<dbReference type="GO" id="GO:0006457">
    <property type="term" value="P:protein folding"/>
    <property type="evidence" value="ECO:0007669"/>
    <property type="project" value="TreeGrafter"/>
</dbReference>
<feature type="chain" id="PRO_5018007226" evidence="1">
    <location>
        <begin position="23"/>
        <end position="494"/>
    </location>
</feature>
<organism evidence="3 4">
    <name type="scientific">Diaphorina citri</name>
    <name type="common">Asian citrus psyllid</name>
    <dbReference type="NCBI Taxonomy" id="121845"/>
    <lineage>
        <taxon>Eukaryota</taxon>
        <taxon>Metazoa</taxon>
        <taxon>Ecdysozoa</taxon>
        <taxon>Arthropoda</taxon>
        <taxon>Hexapoda</taxon>
        <taxon>Insecta</taxon>
        <taxon>Pterygota</taxon>
        <taxon>Neoptera</taxon>
        <taxon>Paraneoptera</taxon>
        <taxon>Hemiptera</taxon>
        <taxon>Sternorrhyncha</taxon>
        <taxon>Psylloidea</taxon>
        <taxon>Psyllidae</taxon>
        <taxon>Diaphorininae</taxon>
        <taxon>Diaphorina</taxon>
    </lineage>
</organism>
<dbReference type="AlphaFoldDB" id="A0A3Q0JEP6"/>
<dbReference type="GO" id="GO:0003756">
    <property type="term" value="F:protein disulfide isomerase activity"/>
    <property type="evidence" value="ECO:0007669"/>
    <property type="project" value="TreeGrafter"/>
</dbReference>
<dbReference type="GeneID" id="103519742"/>